<evidence type="ECO:0000256" key="10">
    <source>
        <dbReference type="SAM" id="Phobius"/>
    </source>
</evidence>
<evidence type="ECO:0000256" key="3">
    <source>
        <dbReference type="ARBA" id="ARBA00022553"/>
    </source>
</evidence>
<reference evidence="13" key="1">
    <citation type="journal article" date="2019" name="Int. J. Syst. Evol. Microbiol.">
        <title>The Global Catalogue of Microorganisms (GCM) 10K type strain sequencing project: providing services to taxonomists for standard genome sequencing and annotation.</title>
        <authorList>
            <consortium name="The Broad Institute Genomics Platform"/>
            <consortium name="The Broad Institute Genome Sequencing Center for Infectious Disease"/>
            <person name="Wu L."/>
            <person name="Ma J."/>
        </authorList>
    </citation>
    <scope>NUCLEOTIDE SEQUENCE [LARGE SCALE GENOMIC DNA]</scope>
    <source>
        <strain evidence="13">CCUG 49560</strain>
    </source>
</reference>
<proteinExistence type="predicted"/>
<comment type="catalytic activity">
    <reaction evidence="1">
        <text>ATP + protein L-histidine = ADP + protein N-phospho-L-histidine.</text>
        <dbReference type="EC" id="2.7.13.3"/>
    </reaction>
</comment>
<feature type="transmembrane region" description="Helical" evidence="10">
    <location>
        <begin position="186"/>
        <end position="205"/>
    </location>
</feature>
<dbReference type="Gene3D" id="1.20.5.1930">
    <property type="match status" value="1"/>
</dbReference>
<evidence type="ECO:0000256" key="2">
    <source>
        <dbReference type="ARBA" id="ARBA00012438"/>
    </source>
</evidence>
<keyword evidence="3" id="KW-0597">Phosphoprotein</keyword>
<dbReference type="PANTHER" id="PTHR24421:SF10">
    <property type="entry name" value="NITRATE_NITRITE SENSOR PROTEIN NARQ"/>
    <property type="match status" value="1"/>
</dbReference>
<dbReference type="Proteomes" id="UP001595891">
    <property type="component" value="Unassembled WGS sequence"/>
</dbReference>
<keyword evidence="10" id="KW-1133">Transmembrane helix</keyword>
<dbReference type="GO" id="GO:0016301">
    <property type="term" value="F:kinase activity"/>
    <property type="evidence" value="ECO:0007669"/>
    <property type="project" value="UniProtKB-KW"/>
</dbReference>
<evidence type="ECO:0000256" key="8">
    <source>
        <dbReference type="ARBA" id="ARBA00023012"/>
    </source>
</evidence>
<feature type="transmembrane region" description="Helical" evidence="10">
    <location>
        <begin position="39"/>
        <end position="56"/>
    </location>
</feature>
<feature type="compositionally biased region" description="Low complexity" evidence="9">
    <location>
        <begin position="335"/>
        <end position="347"/>
    </location>
</feature>
<evidence type="ECO:0000256" key="1">
    <source>
        <dbReference type="ARBA" id="ARBA00000085"/>
    </source>
</evidence>
<keyword evidence="10" id="KW-0472">Membrane</keyword>
<evidence type="ECO:0000256" key="9">
    <source>
        <dbReference type="SAM" id="MobiDB-lite"/>
    </source>
</evidence>
<keyword evidence="13" id="KW-1185">Reference proteome</keyword>
<dbReference type="InterPro" id="IPR036890">
    <property type="entry name" value="HATPase_C_sf"/>
</dbReference>
<feature type="domain" description="Signal transduction histidine kinase subgroup 3 dimerisation and phosphoacceptor" evidence="11">
    <location>
        <begin position="175"/>
        <end position="240"/>
    </location>
</feature>
<evidence type="ECO:0000259" key="11">
    <source>
        <dbReference type="Pfam" id="PF07730"/>
    </source>
</evidence>
<dbReference type="EMBL" id="JBHSFN010000003">
    <property type="protein sequence ID" value="MFC4585778.1"/>
    <property type="molecule type" value="Genomic_DNA"/>
</dbReference>
<keyword evidence="4" id="KW-0808">Transferase</keyword>
<evidence type="ECO:0000256" key="4">
    <source>
        <dbReference type="ARBA" id="ARBA00022679"/>
    </source>
</evidence>
<evidence type="ECO:0000256" key="7">
    <source>
        <dbReference type="ARBA" id="ARBA00022840"/>
    </source>
</evidence>
<feature type="compositionally biased region" description="Gly residues" evidence="9">
    <location>
        <begin position="325"/>
        <end position="334"/>
    </location>
</feature>
<dbReference type="EC" id="2.7.13.3" evidence="2"/>
<accession>A0ABV9EAD9</accession>
<feature type="region of interest" description="Disordered" evidence="9">
    <location>
        <begin position="320"/>
        <end position="357"/>
    </location>
</feature>
<feature type="transmembrane region" description="Helical" evidence="10">
    <location>
        <begin position="12"/>
        <end position="30"/>
    </location>
</feature>
<keyword evidence="5" id="KW-0547">Nucleotide-binding</keyword>
<name>A0ABV9EAD9_9ACTN</name>
<feature type="transmembrane region" description="Helical" evidence="10">
    <location>
        <begin position="76"/>
        <end position="94"/>
    </location>
</feature>
<evidence type="ECO:0000256" key="5">
    <source>
        <dbReference type="ARBA" id="ARBA00022741"/>
    </source>
</evidence>
<dbReference type="SUPFAM" id="SSF55874">
    <property type="entry name" value="ATPase domain of HSP90 chaperone/DNA topoisomerase II/histidine kinase"/>
    <property type="match status" value="1"/>
</dbReference>
<dbReference type="InterPro" id="IPR011712">
    <property type="entry name" value="Sig_transdc_His_kin_sub3_dim/P"/>
</dbReference>
<dbReference type="Gene3D" id="3.30.565.10">
    <property type="entry name" value="Histidine kinase-like ATPase, C-terminal domain"/>
    <property type="match status" value="1"/>
</dbReference>
<keyword evidence="10" id="KW-0812">Transmembrane</keyword>
<protein>
    <recommendedName>
        <fullName evidence="2">histidine kinase</fullName>
        <ecNumber evidence="2">2.7.13.3</ecNumber>
    </recommendedName>
</protein>
<evidence type="ECO:0000313" key="13">
    <source>
        <dbReference type="Proteomes" id="UP001595891"/>
    </source>
</evidence>
<keyword evidence="8" id="KW-0902">Two-component regulatory system</keyword>
<dbReference type="RefSeq" id="WP_262841237.1">
    <property type="nucleotide sequence ID" value="NZ_JANZYP010000004.1"/>
</dbReference>
<feature type="transmembrane region" description="Helical" evidence="10">
    <location>
        <begin position="130"/>
        <end position="155"/>
    </location>
</feature>
<feature type="transmembrane region" description="Helical" evidence="10">
    <location>
        <begin position="106"/>
        <end position="124"/>
    </location>
</feature>
<evidence type="ECO:0000256" key="6">
    <source>
        <dbReference type="ARBA" id="ARBA00022777"/>
    </source>
</evidence>
<evidence type="ECO:0000313" key="12">
    <source>
        <dbReference type="EMBL" id="MFC4585778.1"/>
    </source>
</evidence>
<dbReference type="Pfam" id="PF07730">
    <property type="entry name" value="HisKA_3"/>
    <property type="match status" value="1"/>
</dbReference>
<dbReference type="InterPro" id="IPR050482">
    <property type="entry name" value="Sensor_HK_TwoCompSys"/>
</dbReference>
<keyword evidence="7" id="KW-0067">ATP-binding</keyword>
<comment type="caution">
    <text evidence="12">The sequence shown here is derived from an EMBL/GenBank/DDBJ whole genome shotgun (WGS) entry which is preliminary data.</text>
</comment>
<dbReference type="PANTHER" id="PTHR24421">
    <property type="entry name" value="NITRATE/NITRITE SENSOR PROTEIN NARX-RELATED"/>
    <property type="match status" value="1"/>
</dbReference>
<organism evidence="12 13">
    <name type="scientific">Sphaerisporangium corydalis</name>
    <dbReference type="NCBI Taxonomy" id="1441875"/>
    <lineage>
        <taxon>Bacteria</taxon>
        <taxon>Bacillati</taxon>
        <taxon>Actinomycetota</taxon>
        <taxon>Actinomycetes</taxon>
        <taxon>Streptosporangiales</taxon>
        <taxon>Streptosporangiaceae</taxon>
        <taxon>Sphaerisporangium</taxon>
    </lineage>
</organism>
<sequence length="416" mass="42492">MVIPARPTVRDGAPAVIGIVLVALGSWRAATWQQAPRPLDAWALLLIGVAAGVLAWRRSAPMPALTVSTVATSGYLLLGYAYGPILLCAGWAMFEVARRRPLRSSAVTGVIVALVSVAAVLPRLSGEVRLLVVALALWAGCWLALPWSLGAVVYVRTMAADQARRDLVERTALEERIRVSREVHDVAGHGFAVIAMQAAVALVVLDERPEQARASLEAIRATSTAALDELRGVLHLERPSEPVPGDGVRDLVPLVERARAAGLPVDLRLGDVEGVPAEVGEIIYKVVRESLTNVMRHTGRAGATVTVGHENGRLAAAIVDRGTGPAPGGAGQGLPPGSAGMSPAPGDAGMGLGPGDAGVGLAPGDAGISLPPGDAGLGLAGMRARVEAAGGGFTAGARDGGGFAVRVWFPSPGGAG</sequence>
<keyword evidence="6 12" id="KW-0418">Kinase</keyword>
<feature type="compositionally biased region" description="Gly residues" evidence="9">
    <location>
        <begin position="348"/>
        <end position="357"/>
    </location>
</feature>
<gene>
    <name evidence="12" type="ORF">ACFO8L_06835</name>
</gene>